<dbReference type="GO" id="GO:0043022">
    <property type="term" value="F:ribosome binding"/>
    <property type="evidence" value="ECO:0007669"/>
    <property type="project" value="TreeGrafter"/>
</dbReference>
<dbReference type="PANTHER" id="PTHR33370:SF1">
    <property type="entry name" value="TRANSLATION INITIATION FACTOR IF-1, CHLOROPLASTIC"/>
    <property type="match status" value="1"/>
</dbReference>
<dbReference type="EMBL" id="RFKV01000104">
    <property type="protein sequence ID" value="RMD76733.1"/>
    <property type="molecule type" value="Genomic_DNA"/>
</dbReference>
<dbReference type="GO" id="GO:0005829">
    <property type="term" value="C:cytosol"/>
    <property type="evidence" value="ECO:0007669"/>
    <property type="project" value="TreeGrafter"/>
</dbReference>
<dbReference type="PROSITE" id="PS50832">
    <property type="entry name" value="S1_IF1_TYPE"/>
    <property type="match status" value="1"/>
</dbReference>
<evidence type="ECO:0000256" key="4">
    <source>
        <dbReference type="PROSITE-ProRule" id="PRU00181"/>
    </source>
</evidence>
<comment type="caution">
    <text evidence="6">The sequence shown here is derived from an EMBL/GenBank/DDBJ whole genome shotgun (WGS) entry which is preliminary data.</text>
</comment>
<protein>
    <submittedName>
        <fullName evidence="6">Translation initiation factor IF-1</fullName>
    </submittedName>
</protein>
<dbReference type="InterPro" id="IPR004368">
    <property type="entry name" value="TIF_IF1"/>
</dbReference>
<evidence type="ECO:0000256" key="2">
    <source>
        <dbReference type="ARBA" id="ARBA00022540"/>
    </source>
</evidence>
<keyword evidence="2 4" id="KW-0396">Initiation factor</keyword>
<dbReference type="InterPro" id="IPR006196">
    <property type="entry name" value="RNA-binding_domain_S1_IF1"/>
</dbReference>
<dbReference type="AlphaFoldDB" id="A0A3M0YY84"/>
<evidence type="ECO:0000313" key="6">
    <source>
        <dbReference type="EMBL" id="RMD76733.1"/>
    </source>
</evidence>
<evidence type="ECO:0000313" key="7">
    <source>
        <dbReference type="Proteomes" id="UP000269410"/>
    </source>
</evidence>
<evidence type="ECO:0000259" key="5">
    <source>
        <dbReference type="PROSITE" id="PS50832"/>
    </source>
</evidence>
<keyword evidence="3 4" id="KW-0648">Protein biosynthesis</keyword>
<organism evidence="6 7">
    <name type="scientific">Candidatus Dojkabacteria bacterium</name>
    <dbReference type="NCBI Taxonomy" id="2099670"/>
    <lineage>
        <taxon>Bacteria</taxon>
        <taxon>Candidatus Dojkabacteria</taxon>
    </lineage>
</organism>
<comment type="similarity">
    <text evidence="1">Belongs to the IF-1 family.</text>
</comment>
<feature type="domain" description="S1-like" evidence="5">
    <location>
        <begin position="54"/>
        <end position="90"/>
    </location>
</feature>
<accession>A0A3M0YY84</accession>
<dbReference type="Proteomes" id="UP000269410">
    <property type="component" value="Unassembled WGS sequence"/>
</dbReference>
<dbReference type="GO" id="GO:0003723">
    <property type="term" value="F:RNA binding"/>
    <property type="evidence" value="ECO:0007669"/>
    <property type="project" value="InterPro"/>
</dbReference>
<evidence type="ECO:0000256" key="3">
    <source>
        <dbReference type="ARBA" id="ARBA00022917"/>
    </source>
</evidence>
<dbReference type="PANTHER" id="PTHR33370">
    <property type="entry name" value="TRANSLATION INITIATION FACTOR IF-1, CHLOROPLASTIC"/>
    <property type="match status" value="1"/>
</dbReference>
<sequence>MKSKEKLKKEKKVVLTGVVVEELPNMFYVVQAVFKHTDEKGNLVELPLRLRCSVSGKMKKKLIQLRRHDEVQVEVSLYDINSGVIVYRNTKRDQVV</sequence>
<dbReference type="SUPFAM" id="SSF50249">
    <property type="entry name" value="Nucleic acid-binding proteins"/>
    <property type="match status" value="1"/>
</dbReference>
<name>A0A3M0YY84_9BACT</name>
<reference evidence="6 7" key="1">
    <citation type="submission" date="2018-10" db="EMBL/GenBank/DDBJ databases">
        <title>Thermophilic Lithotrophy and Phototrophy in an Intertidal, Iron-rich, Geothermal Spring.</title>
        <authorList>
            <person name="Ward L.M."/>
            <person name="Idei A."/>
            <person name="Nakagawa M."/>
            <person name="Ueno Y."/>
            <person name="Fischer W."/>
            <person name="Mcglynn S.E."/>
        </authorList>
    </citation>
    <scope>NUCLEOTIDE SEQUENCE [LARGE SCALE GENOMIC DNA]</scope>
    <source>
        <strain evidence="6">J137</strain>
    </source>
</reference>
<gene>
    <name evidence="6" type="ORF">D6810_03140</name>
</gene>
<evidence type="ECO:0000256" key="1">
    <source>
        <dbReference type="ARBA" id="ARBA00010939"/>
    </source>
</evidence>
<dbReference type="Gene3D" id="2.40.50.140">
    <property type="entry name" value="Nucleic acid-binding proteins"/>
    <property type="match status" value="1"/>
</dbReference>
<proteinExistence type="inferred from homology"/>
<dbReference type="InterPro" id="IPR012340">
    <property type="entry name" value="NA-bd_OB-fold"/>
</dbReference>
<dbReference type="GO" id="GO:0003743">
    <property type="term" value="F:translation initiation factor activity"/>
    <property type="evidence" value="ECO:0007669"/>
    <property type="project" value="UniProtKB-UniRule"/>
</dbReference>